<name>A0A398DDG5_9BACT</name>
<dbReference type="PANTHER" id="PTHR40396">
    <property type="entry name" value="ATPASE-LIKE PROTEIN"/>
    <property type="match status" value="1"/>
</dbReference>
<dbReference type="SUPFAM" id="SSF52540">
    <property type="entry name" value="P-loop containing nucleoside triphosphate hydrolases"/>
    <property type="match status" value="1"/>
</dbReference>
<dbReference type="Pfam" id="PF13304">
    <property type="entry name" value="AAA_21"/>
    <property type="match status" value="1"/>
</dbReference>
<feature type="region of interest" description="Disordered" evidence="1">
    <location>
        <begin position="428"/>
        <end position="450"/>
    </location>
</feature>
<protein>
    <submittedName>
        <fullName evidence="3">ATP-binding protein</fullName>
    </submittedName>
</protein>
<evidence type="ECO:0000313" key="4">
    <source>
        <dbReference type="EMBL" id="RIE12833.1"/>
    </source>
</evidence>
<dbReference type="PANTHER" id="PTHR40396:SF1">
    <property type="entry name" value="ATPASE AAA-TYPE CORE DOMAIN-CONTAINING PROTEIN"/>
    <property type="match status" value="1"/>
</dbReference>
<accession>A0A398DDG5</accession>
<evidence type="ECO:0000313" key="5">
    <source>
        <dbReference type="Proteomes" id="UP000265724"/>
    </source>
</evidence>
<dbReference type="GO" id="GO:0016887">
    <property type="term" value="F:ATP hydrolysis activity"/>
    <property type="evidence" value="ECO:0007669"/>
    <property type="project" value="InterPro"/>
</dbReference>
<evidence type="ECO:0000313" key="6">
    <source>
        <dbReference type="Proteomes" id="UP000266042"/>
    </source>
</evidence>
<sequence>MLIGLTVENWKSFRNPVSFSMIKTRERQHNERVPWVDKYDVGVLPVAAIYGGNASGKTNLFSALHFMKEFVTKQRVPKERTGVTPFLLSDETRDGLTKFTARILTVDDIMYELSFSLDEKHVDEERLVRFDGKHRRVLYQRKAGKKGIQLDDSLDSDKQRLEYIYDGTQKNQLFITNATFQKCDAFRQVYDWFADSLVLISPTTKYGAPQQYLNVPKMAEKLRQLDTGILNLGSKNIPVDDDDSRMLKDLFQDKLGDYESMPLSVDLSGPLFVAVRTKGRVSVEEVITRHKNTGSEALIEFHMSQESDGTRRLMDLVPAFLHVSSSSSRSVYVVDELDRSLHTLLTRSLIESYLGCCSANSRAQFIFTTHDALLMDQRLLRRDEIWVTERKSDGSSDLFSFSDYKDARKDKDIRKSYLQGRLGGVPRIFLDDTSDCPSPEKLSEAKDEEK</sequence>
<feature type="compositionally biased region" description="Basic and acidic residues" evidence="1">
    <location>
        <begin position="441"/>
        <end position="450"/>
    </location>
</feature>
<gene>
    <name evidence="4" type="ORF">SMC2_06205</name>
    <name evidence="3" type="ORF">SMC3_05830</name>
</gene>
<dbReference type="Proteomes" id="UP000265724">
    <property type="component" value="Unassembled WGS sequence"/>
</dbReference>
<evidence type="ECO:0000313" key="3">
    <source>
        <dbReference type="EMBL" id="RIE12780.1"/>
    </source>
</evidence>
<dbReference type="Proteomes" id="UP000266042">
    <property type="component" value="Unassembled WGS sequence"/>
</dbReference>
<proteinExistence type="predicted"/>
<evidence type="ECO:0000259" key="2">
    <source>
        <dbReference type="Pfam" id="PF13304"/>
    </source>
</evidence>
<dbReference type="Gene3D" id="3.40.50.300">
    <property type="entry name" value="P-loop containing nucleotide triphosphate hydrolases"/>
    <property type="match status" value="1"/>
</dbReference>
<dbReference type="RefSeq" id="WP_119087842.1">
    <property type="nucleotide sequence ID" value="NZ_QXIV01000038.1"/>
</dbReference>
<keyword evidence="5" id="KW-1185">Reference proteome</keyword>
<keyword evidence="3" id="KW-0067">ATP-binding</keyword>
<dbReference type="InterPro" id="IPR003959">
    <property type="entry name" value="ATPase_AAA_core"/>
</dbReference>
<dbReference type="InterPro" id="IPR027417">
    <property type="entry name" value="P-loop_NTPase"/>
</dbReference>
<dbReference type="EMBL" id="QXIW01000028">
    <property type="protein sequence ID" value="RIE12780.1"/>
    <property type="molecule type" value="Genomic_DNA"/>
</dbReference>
<dbReference type="GO" id="GO:0005524">
    <property type="term" value="F:ATP binding"/>
    <property type="evidence" value="ECO:0007669"/>
    <property type="project" value="UniProtKB-KW"/>
</dbReference>
<evidence type="ECO:0000256" key="1">
    <source>
        <dbReference type="SAM" id="MobiDB-lite"/>
    </source>
</evidence>
<keyword evidence="3" id="KW-0547">Nucleotide-binding</keyword>
<comment type="caution">
    <text evidence="3">The sequence shown here is derived from an EMBL/GenBank/DDBJ whole genome shotgun (WGS) entry which is preliminary data.</text>
</comment>
<dbReference type="EMBL" id="QXIX01000050">
    <property type="protein sequence ID" value="RIE12833.1"/>
    <property type="molecule type" value="Genomic_DNA"/>
</dbReference>
<feature type="domain" description="ATPase AAA-type core" evidence="2">
    <location>
        <begin position="46"/>
        <end position="376"/>
    </location>
</feature>
<reference evidence="5 6" key="1">
    <citation type="submission" date="2018-09" db="EMBL/GenBank/DDBJ databases">
        <title>Discovery and Ecogenomic Context for Candidatus Cryosericales, a Global Caldiserica Order Active in Thawing Permafrost.</title>
        <authorList>
            <person name="Martinez M.A."/>
            <person name="Woodcroft B.J."/>
            <person name="Ignacio Espinoza J.C."/>
            <person name="Zayed A."/>
            <person name="Singleton C.M."/>
            <person name="Boyd J."/>
            <person name="Li Y.-F."/>
            <person name="Purvine S."/>
            <person name="Maughan H."/>
            <person name="Hodgkins S.B."/>
            <person name="Anderson D."/>
            <person name="Sederholm M."/>
            <person name="Temperton B."/>
            <person name="Saleska S.R."/>
            <person name="Tyson G.W."/>
            <person name="Rich V.I."/>
        </authorList>
    </citation>
    <scope>NUCLEOTIDE SEQUENCE [LARGE SCALE GENOMIC DNA]</scope>
    <source>
        <strain evidence="4 5">SMC2</strain>
        <strain evidence="3 6">SMC3</strain>
    </source>
</reference>
<dbReference type="AlphaFoldDB" id="A0A398DDG5"/>
<organism evidence="3 6">
    <name type="scientific">Candidatus Cryosericum hinesii</name>
    <dbReference type="NCBI Taxonomy" id="2290915"/>
    <lineage>
        <taxon>Bacteria</taxon>
        <taxon>Pseudomonadati</taxon>
        <taxon>Caldisericota/Cryosericota group</taxon>
        <taxon>Candidatus Cryosericota</taxon>
        <taxon>Candidatus Cryosericia</taxon>
        <taxon>Candidatus Cryosericales</taxon>
        <taxon>Candidatus Cryosericaceae</taxon>
        <taxon>Candidatus Cryosericum</taxon>
    </lineage>
</organism>